<dbReference type="PANTHER" id="PTHR34203">
    <property type="entry name" value="METHYLTRANSFERASE, FKBM FAMILY PROTEIN"/>
    <property type="match status" value="1"/>
</dbReference>
<sequence length="257" mass="29494">MKWIRKLLVRLIGIKAYLKLISKVYLSLTNLGFLKKSYPELFFIDRLVQPNWVCLDIGANLGYYSNRILRNIEGGALHAVEPIPLFAAIWKSNILPSRKKVSLYNIALGEEKKQVKMSIPVRDGVVRHGLTKVDTGDNVGQSALSFDVEMERGDAIFSDLKQLDFVKIDVEGYEQFVLREIESTLRTHLPVIQIELSGRENRSISYKLLTSISYKAFILDQNKLKPITEDELQSIDQDFYFLTEEKMQQFGSDLICK</sequence>
<evidence type="ECO:0000313" key="2">
    <source>
        <dbReference type="EMBL" id="GAA0876322.1"/>
    </source>
</evidence>
<dbReference type="InterPro" id="IPR006342">
    <property type="entry name" value="FkbM_mtfrase"/>
</dbReference>
<accession>A0ABN1MSK4</accession>
<gene>
    <name evidence="2" type="ORF">GCM10009118_27320</name>
</gene>
<dbReference type="Proteomes" id="UP001501126">
    <property type="component" value="Unassembled WGS sequence"/>
</dbReference>
<dbReference type="InterPro" id="IPR029063">
    <property type="entry name" value="SAM-dependent_MTases_sf"/>
</dbReference>
<dbReference type="Pfam" id="PF05050">
    <property type="entry name" value="Methyltransf_21"/>
    <property type="match status" value="1"/>
</dbReference>
<reference evidence="2 3" key="1">
    <citation type="journal article" date="2019" name="Int. J. Syst. Evol. Microbiol.">
        <title>The Global Catalogue of Microorganisms (GCM) 10K type strain sequencing project: providing services to taxonomists for standard genome sequencing and annotation.</title>
        <authorList>
            <consortium name="The Broad Institute Genomics Platform"/>
            <consortium name="The Broad Institute Genome Sequencing Center for Infectious Disease"/>
            <person name="Wu L."/>
            <person name="Ma J."/>
        </authorList>
    </citation>
    <scope>NUCLEOTIDE SEQUENCE [LARGE SCALE GENOMIC DNA]</scope>
    <source>
        <strain evidence="2 3">JCM 16083</strain>
    </source>
</reference>
<keyword evidence="3" id="KW-1185">Reference proteome</keyword>
<name>A0ABN1MSK4_9FLAO</name>
<dbReference type="Gene3D" id="3.40.50.150">
    <property type="entry name" value="Vaccinia Virus protein VP39"/>
    <property type="match status" value="1"/>
</dbReference>
<dbReference type="InterPro" id="IPR052514">
    <property type="entry name" value="SAM-dependent_MTase"/>
</dbReference>
<dbReference type="NCBIfam" id="TIGR01444">
    <property type="entry name" value="fkbM_fam"/>
    <property type="match status" value="1"/>
</dbReference>
<evidence type="ECO:0000313" key="3">
    <source>
        <dbReference type="Proteomes" id="UP001501126"/>
    </source>
</evidence>
<dbReference type="PANTHER" id="PTHR34203:SF15">
    <property type="entry name" value="SLL1173 PROTEIN"/>
    <property type="match status" value="1"/>
</dbReference>
<evidence type="ECO:0000259" key="1">
    <source>
        <dbReference type="Pfam" id="PF05050"/>
    </source>
</evidence>
<dbReference type="RefSeq" id="WP_343788902.1">
    <property type="nucleotide sequence ID" value="NZ_BAAAFH010000022.1"/>
</dbReference>
<proteinExistence type="predicted"/>
<dbReference type="EMBL" id="BAAAFH010000022">
    <property type="protein sequence ID" value="GAA0876322.1"/>
    <property type="molecule type" value="Genomic_DNA"/>
</dbReference>
<dbReference type="SUPFAM" id="SSF53335">
    <property type="entry name" value="S-adenosyl-L-methionine-dependent methyltransferases"/>
    <property type="match status" value="1"/>
</dbReference>
<feature type="domain" description="Methyltransferase FkbM" evidence="1">
    <location>
        <begin position="56"/>
        <end position="200"/>
    </location>
</feature>
<organism evidence="2 3">
    <name type="scientific">Wandonia haliotis</name>
    <dbReference type="NCBI Taxonomy" id="574963"/>
    <lineage>
        <taxon>Bacteria</taxon>
        <taxon>Pseudomonadati</taxon>
        <taxon>Bacteroidota</taxon>
        <taxon>Flavobacteriia</taxon>
        <taxon>Flavobacteriales</taxon>
        <taxon>Crocinitomicaceae</taxon>
        <taxon>Wandonia</taxon>
    </lineage>
</organism>
<protein>
    <recommendedName>
        <fullName evidence="1">Methyltransferase FkbM domain-containing protein</fullName>
    </recommendedName>
</protein>
<comment type="caution">
    <text evidence="2">The sequence shown here is derived from an EMBL/GenBank/DDBJ whole genome shotgun (WGS) entry which is preliminary data.</text>
</comment>